<dbReference type="RefSeq" id="WP_055007701.1">
    <property type="nucleotide sequence ID" value="NZ_LJPW01000008.1"/>
</dbReference>
<comment type="function">
    <text evidence="2">The glycine cleavage system catalyzes the degradation of glycine. The P protein binds the alpha-amino group of glycine through its pyridoxal phosphate cofactor; CO(2) is released and the remaining methylamine moiety is then transferred to the lipoamide cofactor of the H protein.</text>
</comment>
<dbReference type="Gene3D" id="3.90.1150.10">
    <property type="entry name" value="Aspartate Aminotransferase, domain 1"/>
    <property type="match status" value="1"/>
</dbReference>
<dbReference type="EC" id="1.4.4.2" evidence="3"/>
<comment type="cofactor">
    <cofactor evidence="1">
        <name>pyridoxal 5'-phosphate</name>
        <dbReference type="ChEBI" id="CHEBI:597326"/>
    </cofactor>
</comment>
<dbReference type="InterPro" id="IPR049316">
    <property type="entry name" value="GDC-P_C"/>
</dbReference>
<accession>A0A0P9L129</accession>
<evidence type="ECO:0000313" key="10">
    <source>
        <dbReference type="Proteomes" id="UP000278587"/>
    </source>
</evidence>
<reference evidence="9 10" key="1">
    <citation type="submission" date="2018-08" db="EMBL/GenBank/DDBJ databases">
        <title>Recombination of ecologically and evolutionarily significant loci maintains genetic cohesion in the Pseudomonas syringae species complex.</title>
        <authorList>
            <person name="Dillon M."/>
            <person name="Thakur S."/>
            <person name="Almeida R.N.D."/>
            <person name="Weir B.S."/>
            <person name="Guttman D.S."/>
        </authorList>
    </citation>
    <scope>NUCLEOTIDE SEQUENCE [LARGE SCALE GENOMIC DNA]</scope>
    <source>
        <strain evidence="9 10">ICMP 4086</strain>
    </source>
</reference>
<keyword evidence="4" id="KW-0663">Pyridoxal phosphate</keyword>
<evidence type="ECO:0000256" key="4">
    <source>
        <dbReference type="ARBA" id="ARBA00022898"/>
    </source>
</evidence>
<dbReference type="InterPro" id="IPR015424">
    <property type="entry name" value="PyrdxlP-dep_Trfase"/>
</dbReference>
<comment type="catalytic activity">
    <reaction evidence="6">
        <text>N(6)-[(R)-lipoyl]-L-lysyl-[glycine-cleavage complex H protein] + glycine + H(+) = N(6)-[(R)-S(8)-aminomethyldihydrolipoyl]-L-lysyl-[glycine-cleavage complex H protein] + CO2</text>
        <dbReference type="Rhea" id="RHEA:24304"/>
        <dbReference type="Rhea" id="RHEA-COMP:10494"/>
        <dbReference type="Rhea" id="RHEA-COMP:10495"/>
        <dbReference type="ChEBI" id="CHEBI:15378"/>
        <dbReference type="ChEBI" id="CHEBI:16526"/>
        <dbReference type="ChEBI" id="CHEBI:57305"/>
        <dbReference type="ChEBI" id="CHEBI:83099"/>
        <dbReference type="ChEBI" id="CHEBI:83143"/>
        <dbReference type="EC" id="1.4.4.2"/>
    </reaction>
</comment>
<evidence type="ECO:0000313" key="9">
    <source>
        <dbReference type="EMBL" id="RMM07275.1"/>
    </source>
</evidence>
<dbReference type="Gene3D" id="3.40.640.10">
    <property type="entry name" value="Type I PLP-dependent aspartate aminotransferase-like (Major domain)"/>
    <property type="match status" value="1"/>
</dbReference>
<evidence type="ECO:0000259" key="7">
    <source>
        <dbReference type="Pfam" id="PF02347"/>
    </source>
</evidence>
<dbReference type="EMBL" id="RBOC01000143">
    <property type="protein sequence ID" value="RMM07275.1"/>
    <property type="molecule type" value="Genomic_DNA"/>
</dbReference>
<gene>
    <name evidence="9" type="ORF">ALQ84_03403</name>
</gene>
<evidence type="ECO:0000259" key="8">
    <source>
        <dbReference type="Pfam" id="PF21478"/>
    </source>
</evidence>
<dbReference type="Proteomes" id="UP000278587">
    <property type="component" value="Unassembled WGS sequence"/>
</dbReference>
<dbReference type="OrthoDB" id="9801272at2"/>
<evidence type="ECO:0000256" key="1">
    <source>
        <dbReference type="ARBA" id="ARBA00001933"/>
    </source>
</evidence>
<dbReference type="GO" id="GO:0004375">
    <property type="term" value="F:glycine dehydrogenase (decarboxylating) activity"/>
    <property type="evidence" value="ECO:0007669"/>
    <property type="project" value="UniProtKB-EC"/>
</dbReference>
<dbReference type="GO" id="GO:0005960">
    <property type="term" value="C:glycine cleavage complex"/>
    <property type="evidence" value="ECO:0007669"/>
    <property type="project" value="TreeGrafter"/>
</dbReference>
<keyword evidence="5" id="KW-0560">Oxidoreductase</keyword>
<feature type="domain" description="Glycine cleavage system P-protein N-terminal" evidence="7">
    <location>
        <begin position="45"/>
        <end position="302"/>
    </location>
</feature>
<feature type="domain" description="Glycine dehydrogenase C-terminal" evidence="8">
    <location>
        <begin position="347"/>
        <end position="447"/>
    </location>
</feature>
<dbReference type="InterPro" id="IPR015421">
    <property type="entry name" value="PyrdxlP-dep_Trfase_major"/>
</dbReference>
<evidence type="ECO:0000256" key="3">
    <source>
        <dbReference type="ARBA" id="ARBA00012134"/>
    </source>
</evidence>
<dbReference type="Pfam" id="PF21478">
    <property type="entry name" value="GcvP2_C"/>
    <property type="match status" value="1"/>
</dbReference>
<dbReference type="GO" id="GO:0005829">
    <property type="term" value="C:cytosol"/>
    <property type="evidence" value="ECO:0007669"/>
    <property type="project" value="TreeGrafter"/>
</dbReference>
<dbReference type="PANTHER" id="PTHR11773">
    <property type="entry name" value="GLYCINE DEHYDROGENASE, DECARBOXYLATING"/>
    <property type="match status" value="1"/>
</dbReference>
<sequence>MKKTLLHKSRYGVGGAWLRFDGDNFEPLDFLDHPLRTGLLNIPDVSESELVRHFTDLSNDSHGADNGFYPLGSCTMKYNPKAHERYSKFDGFSAIHPCQPTEHIQGLLELLYTLQSYIAELTGMDYVSLQPAAGAHGEFAGLLIIRKFFEKKKQKRNIILIADSAHGTNPSTASMVGYECQIIPTTAEGLLDIPLLKASMSNEVAGLMLTNPSTLGLFEENIEEVAAIVHEKGGLLYYDGANLNALMGLVRPGDMGFDVVHINTHKTLATPHGGGGPGAGPIGVKHFLESYLPVPIVRRSVDGLHYVLNTHGENTIGQIKQYLGHVSVLIKAYAYIRSMGPDGLRQASQDAVLNANYIQYHLSDFLPPVFNKICMHECLLSGDLLPVSSYSFAKRLIDHKIHPPTLVGAGCVYFPNAMKNAMLIEPTETESKSALDEMIDVFKRVYLESLSDADYVNHAPHLGTIKKIPESTQLTV</sequence>
<dbReference type="Gene3D" id="6.20.440.10">
    <property type="match status" value="1"/>
</dbReference>
<dbReference type="PANTHER" id="PTHR11773:SF1">
    <property type="entry name" value="GLYCINE DEHYDROGENASE (DECARBOXYLATING), MITOCHONDRIAL"/>
    <property type="match status" value="1"/>
</dbReference>
<dbReference type="InterPro" id="IPR049315">
    <property type="entry name" value="GDC-P_N"/>
</dbReference>
<dbReference type="AlphaFoldDB" id="A0A0P9L129"/>
<organism evidence="9 10">
    <name type="scientific">Pseudomonas caricapapayae</name>
    <dbReference type="NCBI Taxonomy" id="46678"/>
    <lineage>
        <taxon>Bacteria</taxon>
        <taxon>Pseudomonadati</taxon>
        <taxon>Pseudomonadota</taxon>
        <taxon>Gammaproteobacteria</taxon>
        <taxon>Pseudomonadales</taxon>
        <taxon>Pseudomonadaceae</taxon>
        <taxon>Pseudomonas</taxon>
    </lineage>
</organism>
<dbReference type="FunFam" id="3.40.640.10:FF:000224">
    <property type="entry name" value="Probable glycine dehydrogenase (decarboxylating) subunit 2"/>
    <property type="match status" value="1"/>
</dbReference>
<dbReference type="SUPFAM" id="SSF53383">
    <property type="entry name" value="PLP-dependent transferases"/>
    <property type="match status" value="1"/>
</dbReference>
<comment type="caution">
    <text evidence="9">The sequence shown here is derived from an EMBL/GenBank/DDBJ whole genome shotgun (WGS) entry which is preliminary data.</text>
</comment>
<dbReference type="GO" id="GO:0019464">
    <property type="term" value="P:glycine decarboxylation via glycine cleavage system"/>
    <property type="evidence" value="ECO:0007669"/>
    <property type="project" value="TreeGrafter"/>
</dbReference>
<dbReference type="GO" id="GO:0016594">
    <property type="term" value="F:glycine binding"/>
    <property type="evidence" value="ECO:0007669"/>
    <property type="project" value="TreeGrafter"/>
</dbReference>
<dbReference type="InterPro" id="IPR020581">
    <property type="entry name" value="GDC_P"/>
</dbReference>
<dbReference type="InterPro" id="IPR015422">
    <property type="entry name" value="PyrdxlP-dep_Trfase_small"/>
</dbReference>
<proteinExistence type="predicted"/>
<evidence type="ECO:0000256" key="5">
    <source>
        <dbReference type="ARBA" id="ARBA00023002"/>
    </source>
</evidence>
<evidence type="ECO:0000256" key="6">
    <source>
        <dbReference type="ARBA" id="ARBA00049026"/>
    </source>
</evidence>
<dbReference type="GO" id="GO:0030170">
    <property type="term" value="F:pyridoxal phosphate binding"/>
    <property type="evidence" value="ECO:0007669"/>
    <property type="project" value="TreeGrafter"/>
</dbReference>
<dbReference type="Pfam" id="PF02347">
    <property type="entry name" value="GDC-P"/>
    <property type="match status" value="1"/>
</dbReference>
<evidence type="ECO:0000256" key="2">
    <source>
        <dbReference type="ARBA" id="ARBA00003788"/>
    </source>
</evidence>
<name>A0A0P9L129_9PSED</name>
<dbReference type="NCBIfam" id="NF003346">
    <property type="entry name" value="PRK04366.1"/>
    <property type="match status" value="1"/>
</dbReference>
<protein>
    <recommendedName>
        <fullName evidence="3">glycine dehydrogenase (aminomethyl-transferring)</fullName>
        <ecNumber evidence="3">1.4.4.2</ecNumber>
    </recommendedName>
</protein>